<evidence type="ECO:0000256" key="2">
    <source>
        <dbReference type="SAM" id="SignalP"/>
    </source>
</evidence>
<dbReference type="InterPro" id="IPR010642">
    <property type="entry name" value="Invasion_prot_B"/>
</dbReference>
<sequence length="206" mass="22088">MTDKTDHRPAAALLASLTLLALLAAPAAQAAGGKSDAKPAPARQATSKQATATTSETRRIGAYQHWDAYEYMNNGTKLCYLHSQPQKKEPAAAKRGEIYILVTHKPKEHIRNEVSIYFGYPLKESLPAEAVIDGNAIDMFTHEEAAWAADSATDQKLVQALQKGRSLVVKGVSTRGTKTTDTYDLSGFTNALHAIDKACNMGGGSS</sequence>
<dbReference type="InterPro" id="IPR038696">
    <property type="entry name" value="IalB_sf"/>
</dbReference>
<feature type="compositionally biased region" description="Low complexity" evidence="1">
    <location>
        <begin position="42"/>
        <end position="55"/>
    </location>
</feature>
<proteinExistence type="predicted"/>
<keyword evidence="4" id="KW-1185">Reference proteome</keyword>
<dbReference type="RefSeq" id="WP_379725102.1">
    <property type="nucleotide sequence ID" value="NZ_JBHRYJ010000001.1"/>
</dbReference>
<dbReference type="EMBL" id="JBHRYJ010000001">
    <property type="protein sequence ID" value="MFC3675818.1"/>
    <property type="molecule type" value="Genomic_DNA"/>
</dbReference>
<feature type="signal peptide" evidence="2">
    <location>
        <begin position="1"/>
        <end position="30"/>
    </location>
</feature>
<feature type="chain" id="PRO_5045258840" evidence="2">
    <location>
        <begin position="31"/>
        <end position="206"/>
    </location>
</feature>
<dbReference type="Gene3D" id="2.60.40.1880">
    <property type="entry name" value="Invasion associated locus B (IalB) protein"/>
    <property type="match status" value="1"/>
</dbReference>
<organism evidence="3 4">
    <name type="scientific">Ferrovibrio xuzhouensis</name>
    <dbReference type="NCBI Taxonomy" id="1576914"/>
    <lineage>
        <taxon>Bacteria</taxon>
        <taxon>Pseudomonadati</taxon>
        <taxon>Pseudomonadota</taxon>
        <taxon>Alphaproteobacteria</taxon>
        <taxon>Rhodospirillales</taxon>
        <taxon>Rhodospirillaceae</taxon>
        <taxon>Ferrovibrio</taxon>
    </lineage>
</organism>
<gene>
    <name evidence="3" type="ORF">ACFOOQ_09710</name>
</gene>
<evidence type="ECO:0000313" key="4">
    <source>
        <dbReference type="Proteomes" id="UP001595711"/>
    </source>
</evidence>
<name>A0ABV7VFJ6_9PROT</name>
<dbReference type="Pfam" id="PF06776">
    <property type="entry name" value="IalB"/>
    <property type="match status" value="1"/>
</dbReference>
<feature type="region of interest" description="Disordered" evidence="1">
    <location>
        <begin position="32"/>
        <end position="56"/>
    </location>
</feature>
<evidence type="ECO:0000256" key="1">
    <source>
        <dbReference type="SAM" id="MobiDB-lite"/>
    </source>
</evidence>
<evidence type="ECO:0000313" key="3">
    <source>
        <dbReference type="EMBL" id="MFC3675818.1"/>
    </source>
</evidence>
<protein>
    <submittedName>
        <fullName evidence="3">Invasion associated locus B family protein</fullName>
    </submittedName>
</protein>
<dbReference type="Proteomes" id="UP001595711">
    <property type="component" value="Unassembled WGS sequence"/>
</dbReference>
<accession>A0ABV7VFJ6</accession>
<keyword evidence="2" id="KW-0732">Signal</keyword>
<reference evidence="4" key="1">
    <citation type="journal article" date="2019" name="Int. J. Syst. Evol. Microbiol.">
        <title>The Global Catalogue of Microorganisms (GCM) 10K type strain sequencing project: providing services to taxonomists for standard genome sequencing and annotation.</title>
        <authorList>
            <consortium name="The Broad Institute Genomics Platform"/>
            <consortium name="The Broad Institute Genome Sequencing Center for Infectious Disease"/>
            <person name="Wu L."/>
            <person name="Ma J."/>
        </authorList>
    </citation>
    <scope>NUCLEOTIDE SEQUENCE [LARGE SCALE GENOMIC DNA]</scope>
    <source>
        <strain evidence="4">KCTC 42182</strain>
    </source>
</reference>
<comment type="caution">
    <text evidence="3">The sequence shown here is derived from an EMBL/GenBank/DDBJ whole genome shotgun (WGS) entry which is preliminary data.</text>
</comment>